<dbReference type="EMBL" id="CP025084">
    <property type="protein sequence ID" value="AUH04943.1"/>
    <property type="molecule type" value="Genomic_DNA"/>
</dbReference>
<organism evidence="3 4">
    <name type="scientific">Serratia sp. (strain ATCC 39006)</name>
    <name type="common">Prodigiosinella confusarubida</name>
    <dbReference type="NCBI Taxonomy" id="104623"/>
    <lineage>
        <taxon>Bacteria</taxon>
        <taxon>Pseudomonadati</taxon>
        <taxon>Pseudomonadota</taxon>
        <taxon>Gammaproteobacteria</taxon>
        <taxon>Enterobacterales</taxon>
        <taxon>Pectobacteriaceae</taxon>
        <taxon>Prodigiosinella</taxon>
    </lineage>
</organism>
<evidence type="ECO:0000313" key="2">
    <source>
        <dbReference type="EMBL" id="AUH00622.1"/>
    </source>
</evidence>
<reference evidence="3" key="2">
    <citation type="submission" date="2013-09" db="EMBL/GenBank/DDBJ databases">
        <authorList>
            <person name="Wang G."/>
            <person name="Yang Y."/>
            <person name="Su Y."/>
        </authorList>
    </citation>
    <scope>NUCLEOTIDE SEQUENCE</scope>
    <source>
        <strain evidence="3">ATCC 39006</strain>
    </source>
</reference>
<evidence type="ECO:0000313" key="3">
    <source>
        <dbReference type="EMBL" id="AUH04943.1"/>
    </source>
</evidence>
<feature type="chain" id="PRO_5036041075" evidence="1">
    <location>
        <begin position="24"/>
        <end position="62"/>
    </location>
</feature>
<name>A0A2I5TK47_SERS3</name>
<dbReference type="Proteomes" id="UP000017700">
    <property type="component" value="Chromosome"/>
</dbReference>
<reference evidence="2 5" key="3">
    <citation type="submission" date="2017-11" db="EMBL/GenBank/DDBJ databases">
        <title>Complete genome sequence of Serratia sp. ATCC 39006 LacA.</title>
        <authorList>
            <person name="Hampton H.G."/>
            <person name="Jackson S.A."/>
            <person name="Jauregui R."/>
            <person name="Poulter G.T.M."/>
            <person name="Salmond G.P.C."/>
            <person name="Fineran P.C."/>
        </authorList>
    </citation>
    <scope>NUCLEOTIDE SEQUENCE [LARGE SCALE GENOMIC DNA]</scope>
    <source>
        <strain evidence="2 5">ATCC 39006</strain>
    </source>
</reference>
<dbReference type="EMBL" id="CP025085">
    <property type="protein sequence ID" value="AUH00622.1"/>
    <property type="molecule type" value="Genomic_DNA"/>
</dbReference>
<dbReference type="NCBIfam" id="NF041532">
    <property type="entry name" value="HprT"/>
    <property type="match status" value="1"/>
</dbReference>
<evidence type="ECO:0000313" key="4">
    <source>
        <dbReference type="Proteomes" id="UP000017700"/>
    </source>
</evidence>
<dbReference type="InterPro" id="IPR048207">
    <property type="entry name" value="HprT-like"/>
</dbReference>
<evidence type="ECO:0000256" key="1">
    <source>
        <dbReference type="SAM" id="SignalP"/>
    </source>
</evidence>
<keyword evidence="1" id="KW-0732">Signal</keyword>
<dbReference type="RefSeq" id="WP_037381786.1">
    <property type="nucleotide sequence ID" value="NZ_CP025084.1"/>
</dbReference>
<reference evidence="3" key="4">
    <citation type="submission" date="2017-11" db="EMBL/GenBank/DDBJ databases">
        <title>Complete genome sequence of Serratia sp. ATCC 39006.</title>
        <authorList>
            <person name="Hampton H.G."/>
            <person name="Jackson S.A."/>
            <person name="Jauregui R."/>
            <person name="Poulter G.T.M."/>
            <person name="Salmond G.P.C."/>
            <person name="Fineran P.C."/>
        </authorList>
    </citation>
    <scope>NUCLEOTIDE SEQUENCE</scope>
    <source>
        <strain evidence="3">ATCC 39006</strain>
    </source>
</reference>
<sequence>MIHQRILLLSGALLLSACSSVTPQESCTSVACRPQPQARQLVIWWQPDLRTGASDFTQVSVQ</sequence>
<reference evidence="3 4" key="1">
    <citation type="journal article" date="2013" name="Genome Announc.">
        <title>Draft genome sequence of Serratia sp. strain ATCC 39006, a model bacterium for analysis of the biosynthesis and regulation of prodigiosin, a carbapenem, and gas vesicles.</title>
        <authorList>
            <person name="Fineran P.C."/>
            <person name="Iglesias Cans M.C."/>
            <person name="Ramsay J.P."/>
            <person name="Wilf N.M."/>
            <person name="Cossyleon D."/>
            <person name="McNeil M.B."/>
            <person name="Williamson N.R."/>
            <person name="Monson R.E."/>
            <person name="Becher S.A."/>
            <person name="Stanton J.A."/>
            <person name="Brugger K."/>
            <person name="Brown S.D."/>
            <person name="Salmond G.P."/>
        </authorList>
    </citation>
    <scope>NUCLEOTIDE SEQUENCE [LARGE SCALE GENOMIC DNA]</scope>
    <source>
        <strain evidence="3">ATCC 39006</strain>
        <strain evidence="4">ATCC 39006 / SC 11482</strain>
    </source>
</reference>
<dbReference type="KEGG" id="sera:Ser39006_012865"/>
<dbReference type="AlphaFoldDB" id="A0A2I5TK47"/>
<accession>A0A2I5TK47</accession>
<protein>
    <submittedName>
        <fullName evidence="3">Type III secretion protein HrpT</fullName>
    </submittedName>
</protein>
<evidence type="ECO:0000313" key="5">
    <source>
        <dbReference type="Proteomes" id="UP000233778"/>
    </source>
</evidence>
<dbReference type="PROSITE" id="PS51257">
    <property type="entry name" value="PROKAR_LIPOPROTEIN"/>
    <property type="match status" value="1"/>
</dbReference>
<gene>
    <name evidence="2" type="ORF">CWC46_12860</name>
    <name evidence="3" type="ORF">Ser39006_012865</name>
</gene>
<feature type="signal peptide" evidence="1">
    <location>
        <begin position="1"/>
        <end position="23"/>
    </location>
</feature>
<dbReference type="OrthoDB" id="6548477at2"/>
<dbReference type="KEGG" id="serq:CWC46_12860"/>
<dbReference type="Proteomes" id="UP000233778">
    <property type="component" value="Chromosome"/>
</dbReference>
<keyword evidence="4" id="KW-1185">Reference proteome</keyword>
<proteinExistence type="predicted"/>